<organism evidence="2 3">
    <name type="scientific">Actomonas aquatica</name>
    <dbReference type="NCBI Taxonomy" id="2866162"/>
    <lineage>
        <taxon>Bacteria</taxon>
        <taxon>Pseudomonadati</taxon>
        <taxon>Verrucomicrobiota</taxon>
        <taxon>Opitutia</taxon>
        <taxon>Opitutales</taxon>
        <taxon>Opitutaceae</taxon>
        <taxon>Actomonas</taxon>
    </lineage>
</organism>
<feature type="chain" id="PRO_5045506214" description="DUF4397 domain-containing protein" evidence="1">
    <location>
        <begin position="23"/>
        <end position="742"/>
    </location>
</feature>
<proteinExistence type="predicted"/>
<dbReference type="Proteomes" id="UP000738431">
    <property type="component" value="Chromosome"/>
</dbReference>
<evidence type="ECO:0008006" key="4">
    <source>
        <dbReference type="Google" id="ProtNLM"/>
    </source>
</evidence>
<accession>A0ABZ1CE30</accession>
<dbReference type="EMBL" id="CP139781">
    <property type="protein sequence ID" value="WRQ89871.1"/>
    <property type="molecule type" value="Genomic_DNA"/>
</dbReference>
<evidence type="ECO:0000313" key="2">
    <source>
        <dbReference type="EMBL" id="WRQ89871.1"/>
    </source>
</evidence>
<keyword evidence="1" id="KW-0732">Signal</keyword>
<evidence type="ECO:0000256" key="1">
    <source>
        <dbReference type="SAM" id="SignalP"/>
    </source>
</evidence>
<sequence>MKSSLFTAFLFSATLTVATSFADTAPETPTATVTLTADSTETLAGGGTLTFTATATDYPEDTTVLAWSITLAEGWSFGEVIGDGPSISPSSGTTSPLEWAYIDVPADSAAFTFTVNYPEGISTDSAVTAELILRTGTFPSATTLAVDALAFSPAPSLANPIDFPSIAAKRANDGSFELAATSPSGLPITYTVVSGPALISGNVVTLTGATGRVVIRADQGGDVYYTAADSVTRIFNVVPAAPLIYFGTTSDGTDFAVQIPTGKTTGTLFGRIASTQQFYILTFQVEDDNSVTALDLRLLGNPASAASDLAFNSLRKSLGQDERTPAADLAYTFTGTLTGGVLSLNIAELGVTLTGNVEPADGPTADIAGLYESSSLNSASGTTSSIVGTTGKVFAIAVTPDVIAGGSGTIATSGTFSISTDTAVTINGQVDAPTTTVTGTLILPSGEEDAFAGLSTNTVRTDRMINLSTRAHVDTATGSPLITGFVIGGTTPKRVLLRAVGPTLADFGVTTAMADPQVTVYDATGTEVASVDNWGGDAAVSTATTLTGAFTLPTDSLDAAYLADLAPGPYTMHVTNNGAAGVAIAEIYDASENPNSEYQRLVNISSRGDVTAGEGVLIGGFVVTGNSPKRVLVRGTGPALAELGVTGTLTNPQLKVFNADDQLVAGNDDWETASAVFDGQRTATAAELTTANDTVGAFALAAGSADAALIVTLSPGSYTVELSAATSGQTGNALIEIYEIPE</sequence>
<gene>
    <name evidence="2" type="ORF">K1X11_010680</name>
</gene>
<keyword evidence="3" id="KW-1185">Reference proteome</keyword>
<feature type="signal peptide" evidence="1">
    <location>
        <begin position="1"/>
        <end position="22"/>
    </location>
</feature>
<name>A0ABZ1CE30_9BACT</name>
<evidence type="ECO:0000313" key="3">
    <source>
        <dbReference type="Proteomes" id="UP000738431"/>
    </source>
</evidence>
<reference evidence="2 3" key="1">
    <citation type="submission" date="2023-12" db="EMBL/GenBank/DDBJ databases">
        <title>Description of an unclassified Opitutus bacterium of Verrucomicrobiota.</title>
        <authorList>
            <person name="Zhang D.-F."/>
        </authorList>
    </citation>
    <scope>NUCLEOTIDE SEQUENCE [LARGE SCALE GENOMIC DNA]</scope>
    <source>
        <strain evidence="2 3">WL0086</strain>
    </source>
</reference>
<dbReference type="RefSeq" id="WP_221032328.1">
    <property type="nucleotide sequence ID" value="NZ_CP139781.1"/>
</dbReference>
<protein>
    <recommendedName>
        <fullName evidence="4">DUF4397 domain-containing protein</fullName>
    </recommendedName>
</protein>